<evidence type="ECO:0008006" key="3">
    <source>
        <dbReference type="Google" id="ProtNLM"/>
    </source>
</evidence>
<dbReference type="Proteomes" id="UP001324634">
    <property type="component" value="Chromosome"/>
</dbReference>
<reference evidence="1 2" key="1">
    <citation type="submission" date="2023-11" db="EMBL/GenBank/DDBJ databases">
        <title>Peredibacter starrii A3.12.</title>
        <authorList>
            <person name="Mitchell R.J."/>
        </authorList>
    </citation>
    <scope>NUCLEOTIDE SEQUENCE [LARGE SCALE GENOMIC DNA]</scope>
    <source>
        <strain evidence="1 2">A3.12</strain>
    </source>
</reference>
<accession>A0AAX4HIV8</accession>
<dbReference type="KEGG" id="psti:SOO65_10810"/>
<organism evidence="1 2">
    <name type="scientific">Peredibacter starrii</name>
    <dbReference type="NCBI Taxonomy" id="28202"/>
    <lineage>
        <taxon>Bacteria</taxon>
        <taxon>Pseudomonadati</taxon>
        <taxon>Bdellovibrionota</taxon>
        <taxon>Bacteriovoracia</taxon>
        <taxon>Bacteriovoracales</taxon>
        <taxon>Bacteriovoracaceae</taxon>
        <taxon>Peredibacter</taxon>
    </lineage>
</organism>
<protein>
    <recommendedName>
        <fullName evidence="3">Outer membrane protein beta-barrel domain-containing protein</fullName>
    </recommendedName>
</protein>
<sequence>MTSPIGYISRGKKVKVGEIPRNRAQVYPIVISGKLAFIRVIDVTTEKESMDSTRLSAERFQKSTRKEYKSKFVVSYLTFLSQVSLENSNSALADGDALQWHGISFKGEAMLWKSWDLQILLNYLQTIKGEETFRIVEFGAGGAYRLIQSSKFLLRLEGQLLAIPFSNYSYGDDFRVNGYGLTTGAGVNANYYFNENWSFEGSLGLFYTKTFGYDAPAPYKTIEPTFMGTRVTLGLSYTY</sequence>
<dbReference type="RefSeq" id="WP_321389409.1">
    <property type="nucleotide sequence ID" value="NZ_CP139487.1"/>
</dbReference>
<evidence type="ECO:0000313" key="1">
    <source>
        <dbReference type="EMBL" id="WPU63175.1"/>
    </source>
</evidence>
<proteinExistence type="predicted"/>
<dbReference type="AlphaFoldDB" id="A0AAX4HIV8"/>
<keyword evidence="2" id="KW-1185">Reference proteome</keyword>
<name>A0AAX4HIV8_9BACT</name>
<evidence type="ECO:0000313" key="2">
    <source>
        <dbReference type="Proteomes" id="UP001324634"/>
    </source>
</evidence>
<gene>
    <name evidence="1" type="ORF">SOO65_10810</name>
</gene>
<dbReference type="EMBL" id="CP139487">
    <property type="protein sequence ID" value="WPU63175.1"/>
    <property type="molecule type" value="Genomic_DNA"/>
</dbReference>